<dbReference type="Gramene" id="TVU11692">
    <property type="protein sequence ID" value="TVU11692"/>
    <property type="gene ID" value="EJB05_45294"/>
</dbReference>
<dbReference type="Pfam" id="PF02704">
    <property type="entry name" value="GASA"/>
    <property type="match status" value="1"/>
</dbReference>
<accession>A0A5J9TK69</accession>
<evidence type="ECO:0000256" key="2">
    <source>
        <dbReference type="SAM" id="Phobius"/>
    </source>
</evidence>
<evidence type="ECO:0000313" key="4">
    <source>
        <dbReference type="Proteomes" id="UP000324897"/>
    </source>
</evidence>
<dbReference type="EMBL" id="RWGY01000039">
    <property type="protein sequence ID" value="TVU11692.1"/>
    <property type="molecule type" value="Genomic_DNA"/>
</dbReference>
<keyword evidence="2" id="KW-0812">Transmembrane</keyword>
<organism evidence="3 4">
    <name type="scientific">Eragrostis curvula</name>
    <name type="common">weeping love grass</name>
    <dbReference type="NCBI Taxonomy" id="38414"/>
    <lineage>
        <taxon>Eukaryota</taxon>
        <taxon>Viridiplantae</taxon>
        <taxon>Streptophyta</taxon>
        <taxon>Embryophyta</taxon>
        <taxon>Tracheophyta</taxon>
        <taxon>Spermatophyta</taxon>
        <taxon>Magnoliopsida</taxon>
        <taxon>Liliopsida</taxon>
        <taxon>Poales</taxon>
        <taxon>Poaceae</taxon>
        <taxon>PACMAD clade</taxon>
        <taxon>Chloridoideae</taxon>
        <taxon>Eragrostideae</taxon>
        <taxon>Eragrostidinae</taxon>
        <taxon>Eragrostis</taxon>
    </lineage>
</organism>
<evidence type="ECO:0000313" key="3">
    <source>
        <dbReference type="EMBL" id="TVU11692.1"/>
    </source>
</evidence>
<gene>
    <name evidence="3" type="ORF">EJB05_45294</name>
</gene>
<dbReference type="InterPro" id="IPR003854">
    <property type="entry name" value="GASA"/>
</dbReference>
<keyword evidence="4" id="KW-1185">Reference proteome</keyword>
<dbReference type="AlphaFoldDB" id="A0A5J9TK69"/>
<dbReference type="PANTHER" id="PTHR23201">
    <property type="entry name" value="EXTENSIN, PROLINE-RICH PROTEIN"/>
    <property type="match status" value="1"/>
</dbReference>
<keyword evidence="2" id="KW-1133">Transmembrane helix</keyword>
<name>A0A5J9TK69_9POAL</name>
<dbReference type="PANTHER" id="PTHR23201:SF70">
    <property type="entry name" value="GIBBERELLIN-STIMULATED PROTEIN"/>
    <property type="match status" value="1"/>
</dbReference>
<protein>
    <submittedName>
        <fullName evidence="3">Uncharacterized protein</fullName>
    </submittedName>
</protein>
<proteinExistence type="inferred from homology"/>
<comment type="similarity">
    <text evidence="1">Belongs to the GASA family.</text>
</comment>
<dbReference type="Proteomes" id="UP000324897">
    <property type="component" value="Chromosome 3"/>
</dbReference>
<sequence>PPCDGSARVGLVLKLVVVTHEPNRAVQHGSPFVRAPTGASHARCLSSPAARFHHNCSHRTTTAAAVHRTPFHLSPASLFKPRPRETSTSSQISLPFESAFTSSRAGQEQKFFGFSVVMASKVSVLLLAFLLVAVACFPMVMGGGVPGGGNLKPWECSGKCSSRCGNTQYKKACLTFCNKCCAKCLCVPPGYYGNKGACPCYNNWKTKEEAPSAPRSVSLRRPAVLRSCLARQDLLLTRDLFFVHCSPSSTTY</sequence>
<reference evidence="3 4" key="1">
    <citation type="journal article" date="2019" name="Sci. Rep.">
        <title>A high-quality genome of Eragrostis curvula grass provides insights into Poaceae evolution and supports new strategies to enhance forage quality.</title>
        <authorList>
            <person name="Carballo J."/>
            <person name="Santos B.A.C.M."/>
            <person name="Zappacosta D."/>
            <person name="Garbus I."/>
            <person name="Selva J.P."/>
            <person name="Gallo C.A."/>
            <person name="Diaz A."/>
            <person name="Albertini E."/>
            <person name="Caccamo M."/>
            <person name="Echenique V."/>
        </authorList>
    </citation>
    <scope>NUCLEOTIDE SEQUENCE [LARGE SCALE GENOMIC DNA]</scope>
    <source>
        <strain evidence="4">cv. Victoria</strain>
        <tissue evidence="3">Leaf</tissue>
    </source>
</reference>
<keyword evidence="2" id="KW-0472">Membrane</keyword>
<evidence type="ECO:0000256" key="1">
    <source>
        <dbReference type="ARBA" id="ARBA00010582"/>
    </source>
</evidence>
<feature type="non-terminal residue" evidence="3">
    <location>
        <position position="1"/>
    </location>
</feature>
<feature type="transmembrane region" description="Helical" evidence="2">
    <location>
        <begin position="111"/>
        <end position="135"/>
    </location>
</feature>
<comment type="caution">
    <text evidence="3">The sequence shown here is derived from an EMBL/GenBank/DDBJ whole genome shotgun (WGS) entry which is preliminary data.</text>
</comment>